<dbReference type="SUPFAM" id="SSF56112">
    <property type="entry name" value="Protein kinase-like (PK-like)"/>
    <property type="match status" value="1"/>
</dbReference>
<evidence type="ECO:0000313" key="2">
    <source>
        <dbReference type="EMBL" id="GCD99718.1"/>
    </source>
</evidence>
<proteinExistence type="predicted"/>
<dbReference type="InterPro" id="IPR000719">
    <property type="entry name" value="Prot_kinase_dom"/>
</dbReference>
<dbReference type="Gene3D" id="1.10.510.10">
    <property type="entry name" value="Transferase(Phosphotransferase) domain 1"/>
    <property type="match status" value="1"/>
</dbReference>
<name>A0A401YYQ5_9ACTN</name>
<organism evidence="2 3">
    <name type="scientific">Embleya hyalina</name>
    <dbReference type="NCBI Taxonomy" id="516124"/>
    <lineage>
        <taxon>Bacteria</taxon>
        <taxon>Bacillati</taxon>
        <taxon>Actinomycetota</taxon>
        <taxon>Actinomycetes</taxon>
        <taxon>Kitasatosporales</taxon>
        <taxon>Streptomycetaceae</taxon>
        <taxon>Embleya</taxon>
    </lineage>
</organism>
<evidence type="ECO:0000313" key="3">
    <source>
        <dbReference type="Proteomes" id="UP000286931"/>
    </source>
</evidence>
<dbReference type="InterPro" id="IPR011009">
    <property type="entry name" value="Kinase-like_dom_sf"/>
</dbReference>
<dbReference type="Proteomes" id="UP000286931">
    <property type="component" value="Unassembled WGS sequence"/>
</dbReference>
<reference evidence="2 3" key="1">
    <citation type="submission" date="2018-12" db="EMBL/GenBank/DDBJ databases">
        <title>Draft genome sequence of Embleya hyalina NBRC 13850T.</title>
        <authorList>
            <person name="Komaki H."/>
            <person name="Hosoyama A."/>
            <person name="Kimura A."/>
            <person name="Ichikawa N."/>
            <person name="Tamura T."/>
        </authorList>
    </citation>
    <scope>NUCLEOTIDE SEQUENCE [LARGE SCALE GENOMIC DNA]</scope>
    <source>
        <strain evidence="2 3">NBRC 13850</strain>
    </source>
</reference>
<protein>
    <recommendedName>
        <fullName evidence="1">Protein kinase domain-containing protein</fullName>
    </recommendedName>
</protein>
<feature type="domain" description="Protein kinase" evidence="1">
    <location>
        <begin position="1"/>
        <end position="282"/>
    </location>
</feature>
<dbReference type="GO" id="GO:0005524">
    <property type="term" value="F:ATP binding"/>
    <property type="evidence" value="ECO:0007669"/>
    <property type="project" value="InterPro"/>
</dbReference>
<dbReference type="AlphaFoldDB" id="A0A401YYQ5"/>
<sequence>MDPLLATALTALNVTEAPQLLSPHHTNAWRTTDWKIKTAAQPAAAASLVHEARAVALLREEGLTTMASAHGENDAGTWAAFGWLPGTTLWQWCRAARDNAATQDFAERLRAITSAAYTTLESRHAAGWRHGDIHPDNLLISPDESRVDLIDHDLAHHPRLSPLPGPYRGGGDQATAPEIAHRLLDTPADVDLEVTEAAEIYSLGAAIRWAWTGTTPATDRVAGPDATPGEVLEDIATGRRRVPLADVRPWADPELEVFIDTAMALDPAERTTSAHGDALSRR</sequence>
<comment type="caution">
    <text evidence="2">The sequence shown here is derived from an EMBL/GenBank/DDBJ whole genome shotgun (WGS) entry which is preliminary data.</text>
</comment>
<evidence type="ECO:0000259" key="1">
    <source>
        <dbReference type="PROSITE" id="PS50011"/>
    </source>
</evidence>
<dbReference type="RefSeq" id="WP_126641497.1">
    <property type="nucleotide sequence ID" value="NZ_BIFH01000034.1"/>
</dbReference>
<dbReference type="OrthoDB" id="2988131at2"/>
<keyword evidence="3" id="KW-1185">Reference proteome</keyword>
<dbReference type="PROSITE" id="PS50011">
    <property type="entry name" value="PROTEIN_KINASE_DOM"/>
    <property type="match status" value="1"/>
</dbReference>
<accession>A0A401YYQ5</accession>
<dbReference type="EMBL" id="BIFH01000034">
    <property type="protein sequence ID" value="GCD99718.1"/>
    <property type="molecule type" value="Genomic_DNA"/>
</dbReference>
<gene>
    <name evidence="2" type="ORF">EHYA_07440</name>
</gene>
<dbReference type="GO" id="GO:0004672">
    <property type="term" value="F:protein kinase activity"/>
    <property type="evidence" value="ECO:0007669"/>
    <property type="project" value="InterPro"/>
</dbReference>